<keyword evidence="1" id="KW-0812">Transmembrane</keyword>
<evidence type="ECO:0000313" key="2">
    <source>
        <dbReference type="EMBL" id="MBB5037345.1"/>
    </source>
</evidence>
<comment type="caution">
    <text evidence="2">The sequence shown here is derived from an EMBL/GenBank/DDBJ whole genome shotgun (WGS) entry which is preliminary data.</text>
</comment>
<keyword evidence="3" id="KW-1185">Reference proteome</keyword>
<sequence length="174" mass="19549">MFASRIGRITRKAGRVEFVIHNRWPYAAIPAFLVLYLIWLGAGVFMLGGILGFVSPETMTPVTRTFLCFWTLGWAVLGALSCKDGYRKAFVRVEGVADKDGLRLVRRSILGRKTWTYAWSQIDGVTEVVIDGKFYRHVALYVEGKHVDLDSHLEPKTAQALVNALEDVREEASS</sequence>
<dbReference type="AlphaFoldDB" id="A0A7W7YJF3"/>
<keyword evidence="1" id="KW-0472">Membrane</keyword>
<evidence type="ECO:0000313" key="3">
    <source>
        <dbReference type="Proteomes" id="UP000534294"/>
    </source>
</evidence>
<name>A0A7W7YJF3_9BACT</name>
<organism evidence="2 3">
    <name type="scientific">Prosthecobacter dejongeii</name>
    <dbReference type="NCBI Taxonomy" id="48465"/>
    <lineage>
        <taxon>Bacteria</taxon>
        <taxon>Pseudomonadati</taxon>
        <taxon>Verrucomicrobiota</taxon>
        <taxon>Verrucomicrobiia</taxon>
        <taxon>Verrucomicrobiales</taxon>
        <taxon>Verrucomicrobiaceae</taxon>
        <taxon>Prosthecobacter</taxon>
    </lineage>
</organism>
<dbReference type="RefSeq" id="WP_184207139.1">
    <property type="nucleotide sequence ID" value="NZ_JACHIF010000002.1"/>
</dbReference>
<dbReference type="EMBL" id="JACHIF010000002">
    <property type="protein sequence ID" value="MBB5037345.1"/>
    <property type="molecule type" value="Genomic_DNA"/>
</dbReference>
<proteinExistence type="predicted"/>
<keyword evidence="1" id="KW-1133">Transmembrane helix</keyword>
<dbReference type="Proteomes" id="UP000534294">
    <property type="component" value="Unassembled WGS sequence"/>
</dbReference>
<evidence type="ECO:0000256" key="1">
    <source>
        <dbReference type="SAM" id="Phobius"/>
    </source>
</evidence>
<gene>
    <name evidence="2" type="ORF">HNQ64_001587</name>
</gene>
<feature type="transmembrane region" description="Helical" evidence="1">
    <location>
        <begin position="61"/>
        <end position="82"/>
    </location>
</feature>
<feature type="transmembrane region" description="Helical" evidence="1">
    <location>
        <begin position="33"/>
        <end position="55"/>
    </location>
</feature>
<reference evidence="2 3" key="1">
    <citation type="submission" date="2020-08" db="EMBL/GenBank/DDBJ databases">
        <title>Genomic Encyclopedia of Type Strains, Phase IV (KMG-IV): sequencing the most valuable type-strain genomes for metagenomic binning, comparative biology and taxonomic classification.</title>
        <authorList>
            <person name="Goeker M."/>
        </authorList>
    </citation>
    <scope>NUCLEOTIDE SEQUENCE [LARGE SCALE GENOMIC DNA]</scope>
    <source>
        <strain evidence="2 3">DSM 12251</strain>
    </source>
</reference>
<accession>A0A7W7YJF3</accession>
<protein>
    <submittedName>
        <fullName evidence="2">Uncharacterized protein</fullName>
    </submittedName>
</protein>